<gene>
    <name evidence="1" type="ORF">MLD38_022502</name>
</gene>
<evidence type="ECO:0000313" key="1">
    <source>
        <dbReference type="EMBL" id="KAI4366654.1"/>
    </source>
</evidence>
<accession>A0ACB9QKN6</accession>
<dbReference type="EMBL" id="CM042885">
    <property type="protein sequence ID" value="KAI4366654.1"/>
    <property type="molecule type" value="Genomic_DNA"/>
</dbReference>
<sequence>MAWINRKGRGKVEGDYEDDDEDDVLRQLSSGSLRVDPYVSQNESRIFVGTWNVAGRSPAGSLAAELDEWLNLKDAADMYVLGFPEIVPMKTKNMIRGEDLTEASNWNMLIGKALNERYRCPWSTPMVHPISDESYRHKDSSTNERQKGGTSNIISATEENSDSSMVLDGLHRYKLLVSEKMVGVFITAWIRTELLL</sequence>
<comment type="caution">
    <text evidence="1">The sequence shown here is derived from an EMBL/GenBank/DDBJ whole genome shotgun (WGS) entry which is preliminary data.</text>
</comment>
<proteinExistence type="predicted"/>
<keyword evidence="2" id="KW-1185">Reference proteome</keyword>
<reference evidence="2" key="1">
    <citation type="journal article" date="2023" name="Front. Plant Sci.">
        <title>Chromosomal-level genome assembly of Melastoma candidum provides insights into trichome evolution.</title>
        <authorList>
            <person name="Zhong Y."/>
            <person name="Wu W."/>
            <person name="Sun C."/>
            <person name="Zou P."/>
            <person name="Liu Y."/>
            <person name="Dai S."/>
            <person name="Zhou R."/>
        </authorList>
    </citation>
    <scope>NUCLEOTIDE SEQUENCE [LARGE SCALE GENOMIC DNA]</scope>
</reference>
<dbReference type="Proteomes" id="UP001057402">
    <property type="component" value="Chromosome 6"/>
</dbReference>
<organism evidence="1 2">
    <name type="scientific">Melastoma candidum</name>
    <dbReference type="NCBI Taxonomy" id="119954"/>
    <lineage>
        <taxon>Eukaryota</taxon>
        <taxon>Viridiplantae</taxon>
        <taxon>Streptophyta</taxon>
        <taxon>Embryophyta</taxon>
        <taxon>Tracheophyta</taxon>
        <taxon>Spermatophyta</taxon>
        <taxon>Magnoliopsida</taxon>
        <taxon>eudicotyledons</taxon>
        <taxon>Gunneridae</taxon>
        <taxon>Pentapetalae</taxon>
        <taxon>rosids</taxon>
        <taxon>malvids</taxon>
        <taxon>Myrtales</taxon>
        <taxon>Melastomataceae</taxon>
        <taxon>Melastomatoideae</taxon>
        <taxon>Melastomateae</taxon>
        <taxon>Melastoma</taxon>
    </lineage>
</organism>
<name>A0ACB9QKN6_9MYRT</name>
<evidence type="ECO:0000313" key="2">
    <source>
        <dbReference type="Proteomes" id="UP001057402"/>
    </source>
</evidence>
<protein>
    <submittedName>
        <fullName evidence="1">Uncharacterized protein</fullName>
    </submittedName>
</protein>